<gene>
    <name evidence="1" type="ORF">LEA_03869</name>
</gene>
<evidence type="ECO:0000313" key="1">
    <source>
        <dbReference type="EMBL" id="EKC78011.1"/>
    </source>
</evidence>
<organism evidence="1">
    <name type="scientific">human gut metagenome</name>
    <dbReference type="NCBI Taxonomy" id="408170"/>
    <lineage>
        <taxon>unclassified sequences</taxon>
        <taxon>metagenomes</taxon>
        <taxon>organismal metagenomes</taxon>
    </lineage>
</organism>
<reference evidence="1" key="1">
    <citation type="journal article" date="2013" name="Environ. Microbiol.">
        <title>Microbiota from the distal guts of lean and obese adolescents exhibit partial functional redundancy besides clear differences in community structure.</title>
        <authorList>
            <person name="Ferrer M."/>
            <person name="Ruiz A."/>
            <person name="Lanza F."/>
            <person name="Haange S.B."/>
            <person name="Oberbach A."/>
            <person name="Till H."/>
            <person name="Bargiela R."/>
            <person name="Campoy C."/>
            <person name="Segura M.T."/>
            <person name="Richter M."/>
            <person name="von Bergen M."/>
            <person name="Seifert J."/>
            <person name="Suarez A."/>
        </authorList>
    </citation>
    <scope>NUCLEOTIDE SEQUENCE</scope>
</reference>
<accession>K1V297</accession>
<name>K1V297_9ZZZZ</name>
<feature type="non-terminal residue" evidence="1">
    <location>
        <position position="202"/>
    </location>
</feature>
<dbReference type="AlphaFoldDB" id="K1V297"/>
<proteinExistence type="predicted"/>
<dbReference type="EMBL" id="AJWY01002566">
    <property type="protein sequence ID" value="EKC78011.1"/>
    <property type="molecule type" value="Genomic_DNA"/>
</dbReference>
<protein>
    <submittedName>
        <fullName evidence="1">Uncharacterized protein</fullName>
    </submittedName>
</protein>
<comment type="caution">
    <text evidence="1">The sequence shown here is derived from an EMBL/GenBank/DDBJ whole genome shotgun (WGS) entry which is preliminary data.</text>
</comment>
<sequence length="202" mass="22535">MKKLLLALFLVFTLPLSAEEQPAVPTADEQAAALINAQEWFRLEACYPEIRDELSPFVRLLCEASLGSHFNRLPESCNAIGTLLNDYQQELFADPEGSMLGWLLSMLIGNLQELGAYEQAADLLTQFAAGQSEEERASTLATQRWFQTMARHPRTSLTKPDGEIRLPLTVGSETVKSPLDGTDKKVHNFYTDITIGGRTERF</sequence>